<protein>
    <submittedName>
        <fullName evidence="2">Unnamed protein product</fullName>
    </submittedName>
</protein>
<feature type="region of interest" description="Disordered" evidence="1">
    <location>
        <begin position="15"/>
        <end position="130"/>
    </location>
</feature>
<evidence type="ECO:0000313" key="3">
    <source>
        <dbReference type="Proteomes" id="UP001165121"/>
    </source>
</evidence>
<evidence type="ECO:0000256" key="1">
    <source>
        <dbReference type="SAM" id="MobiDB-lite"/>
    </source>
</evidence>
<feature type="region of interest" description="Disordered" evidence="1">
    <location>
        <begin position="179"/>
        <end position="206"/>
    </location>
</feature>
<dbReference type="EMBL" id="BSXT01000781">
    <property type="protein sequence ID" value="GMF34024.1"/>
    <property type="molecule type" value="Genomic_DNA"/>
</dbReference>
<gene>
    <name evidence="2" type="ORF">Pfra01_000862700</name>
</gene>
<evidence type="ECO:0000313" key="2">
    <source>
        <dbReference type="EMBL" id="GMF34024.1"/>
    </source>
</evidence>
<keyword evidence="3" id="KW-1185">Reference proteome</keyword>
<feature type="compositionally biased region" description="Basic and acidic residues" evidence="1">
    <location>
        <begin position="25"/>
        <end position="46"/>
    </location>
</feature>
<reference evidence="2" key="1">
    <citation type="submission" date="2023-04" db="EMBL/GenBank/DDBJ databases">
        <title>Phytophthora fragariaefolia NBRC 109709.</title>
        <authorList>
            <person name="Ichikawa N."/>
            <person name="Sato H."/>
            <person name="Tonouchi N."/>
        </authorList>
    </citation>
    <scope>NUCLEOTIDE SEQUENCE</scope>
    <source>
        <strain evidence="2">NBRC 109709</strain>
    </source>
</reference>
<feature type="compositionally biased region" description="Basic and acidic residues" evidence="1">
    <location>
        <begin position="75"/>
        <end position="92"/>
    </location>
</feature>
<name>A0A9W6X9E0_9STRA</name>
<dbReference type="OrthoDB" id="128282at2759"/>
<dbReference type="Proteomes" id="UP001165121">
    <property type="component" value="Unassembled WGS sequence"/>
</dbReference>
<organism evidence="2 3">
    <name type="scientific">Phytophthora fragariaefolia</name>
    <dbReference type="NCBI Taxonomy" id="1490495"/>
    <lineage>
        <taxon>Eukaryota</taxon>
        <taxon>Sar</taxon>
        <taxon>Stramenopiles</taxon>
        <taxon>Oomycota</taxon>
        <taxon>Peronosporomycetes</taxon>
        <taxon>Peronosporales</taxon>
        <taxon>Peronosporaceae</taxon>
        <taxon>Phytophthora</taxon>
    </lineage>
</organism>
<feature type="compositionally biased region" description="Acidic residues" evidence="1">
    <location>
        <begin position="50"/>
        <end position="64"/>
    </location>
</feature>
<proteinExistence type="predicted"/>
<accession>A0A9W6X9E0</accession>
<comment type="caution">
    <text evidence="2">The sequence shown here is derived from an EMBL/GenBank/DDBJ whole genome shotgun (WGS) entry which is preliminary data.</text>
</comment>
<sequence>MDDSRYTPRISLVEASLSKMMAEPQVRESKYGRSERSKSRDMRRSLEVSSSEDAEDRLTDEDQSGSDYADPYHSGGHDRHVAAANDAERRTEAAGTYGRSENRGRRGDFPNRGLDRTSRHQGLDRQPSLQWRFKLNSTPTETELVPIGLPQLASPPVDADCVYAFVGESKWLKTQRREEVNEVNTTEIEKERNGSFGGGESDERKN</sequence>
<feature type="compositionally biased region" description="Basic and acidic residues" evidence="1">
    <location>
        <begin position="100"/>
        <end position="123"/>
    </location>
</feature>
<dbReference type="AlphaFoldDB" id="A0A9W6X9E0"/>